<keyword evidence="2" id="KW-0548">Nucleotidyltransferase</keyword>
<sequence length="774" mass="88207">MAFKPPTPFNFHEPAEWSAWRSRFQHFRLASKLSKEEQEVQVSALLHSMGPEAERIYSTFELAEGDRTFDTVLSKFDKHFIPQRNIIHLRAQFHRREQQSKETIEEYIRALYELSEHANFPNKEDCIRDRFVLGVRDKELSEKLQLKADLSLKEAITTARQYETVKHELSEQRDQAQPADLNRVQRNKPTSYNRPGSSSHPNTKSTTRSTSQHGGSQQRTNCGKCGKNHHYGKCPAFGKECHKCGRRNHFAKLCRSKTRARADQIQEEFGYQEGTREVNVDNNEFFIDSIRDTTSAPWRVDLKLEGSTVSFKIDTGADVNVLIESSWKSLPLKPRLHPARNVHLSSPGGKLDIKGKFISKINKQTATFYVVNNDVECLLSRDTSTALGLVKRLHSINAFSAVKCQPVKIKLKEGTTPYNLATSRRVPIPLQERVKKELQRMKDLDVIEDITEPTDWVSPMVPVVKKNGDIRICVDLKKLNKAVQRERYVIPSFEEIVHKLKGSTIFSKLDAQSGFWQIPLDPETAKLTTFITPFGRYFMKRLPFGISSAPEIFMRIVSGILEGIDGVVCYFDDILCHSKSPEDHEKLLELVHKRLKDASFQLNTAKCEYKKSEITFLGHVVSAEGCRPDPMKIEAIQGLPAPSDISALRRYLGMVNYLGKYLPHLSTILRPLHELLSKDTAWMWGPPQRTAFNKVKELLIKPPVLAYFDPKKPTVVEADSSSYGLGGCLLQEHEEGLRPVAFCSRSLSNTEQRYARNVLPQYGPVSVLTDISWD</sequence>
<gene>
    <name evidence="8" type="ORF">RRG08_041530</name>
</gene>
<dbReference type="GO" id="GO:0016779">
    <property type="term" value="F:nucleotidyltransferase activity"/>
    <property type="evidence" value="ECO:0007669"/>
    <property type="project" value="UniProtKB-KW"/>
</dbReference>
<dbReference type="Gene3D" id="2.40.70.10">
    <property type="entry name" value="Acid Proteases"/>
    <property type="match status" value="1"/>
</dbReference>
<dbReference type="CDD" id="cd01647">
    <property type="entry name" value="RT_LTR"/>
    <property type="match status" value="1"/>
</dbReference>
<evidence type="ECO:0000256" key="3">
    <source>
        <dbReference type="ARBA" id="ARBA00022722"/>
    </source>
</evidence>
<dbReference type="GO" id="GO:0004519">
    <property type="term" value="F:endonuclease activity"/>
    <property type="evidence" value="ECO:0007669"/>
    <property type="project" value="UniProtKB-KW"/>
</dbReference>
<feature type="domain" description="Reverse transcriptase" evidence="7">
    <location>
        <begin position="444"/>
        <end position="621"/>
    </location>
</feature>
<dbReference type="InterPro" id="IPR050951">
    <property type="entry name" value="Retrovirus_Pol_polyprotein"/>
</dbReference>
<dbReference type="InterPro" id="IPR000477">
    <property type="entry name" value="RT_dom"/>
</dbReference>
<dbReference type="Gene3D" id="3.10.10.10">
    <property type="entry name" value="HIV Type 1 Reverse Transcriptase, subunit A, domain 1"/>
    <property type="match status" value="1"/>
</dbReference>
<dbReference type="InterPro" id="IPR043502">
    <property type="entry name" value="DNA/RNA_pol_sf"/>
</dbReference>
<dbReference type="PANTHER" id="PTHR37984">
    <property type="entry name" value="PROTEIN CBG26694"/>
    <property type="match status" value="1"/>
</dbReference>
<dbReference type="SUPFAM" id="SSF56672">
    <property type="entry name" value="DNA/RNA polymerases"/>
    <property type="match status" value="1"/>
</dbReference>
<evidence type="ECO:0000256" key="5">
    <source>
        <dbReference type="ARBA" id="ARBA00023268"/>
    </source>
</evidence>
<evidence type="ECO:0000259" key="7">
    <source>
        <dbReference type="PROSITE" id="PS50878"/>
    </source>
</evidence>
<evidence type="ECO:0000313" key="9">
    <source>
        <dbReference type="Proteomes" id="UP001283361"/>
    </source>
</evidence>
<protein>
    <recommendedName>
        <fullName evidence="7">Reverse transcriptase domain-containing protein</fullName>
    </recommendedName>
</protein>
<keyword evidence="4" id="KW-0255">Endonuclease</keyword>
<feature type="region of interest" description="Disordered" evidence="6">
    <location>
        <begin position="166"/>
        <end position="224"/>
    </location>
</feature>
<dbReference type="Pfam" id="PF17919">
    <property type="entry name" value="RT_RNaseH_2"/>
    <property type="match status" value="1"/>
</dbReference>
<dbReference type="FunFam" id="3.30.70.270:FF:000026">
    <property type="entry name" value="Transposon Ty3-G Gag-Pol polyprotein"/>
    <property type="match status" value="1"/>
</dbReference>
<keyword evidence="4" id="KW-0378">Hydrolase</keyword>
<dbReference type="InterPro" id="IPR021109">
    <property type="entry name" value="Peptidase_aspartic_dom_sf"/>
</dbReference>
<keyword evidence="9" id="KW-1185">Reference proteome</keyword>
<evidence type="ECO:0000256" key="2">
    <source>
        <dbReference type="ARBA" id="ARBA00022695"/>
    </source>
</evidence>
<dbReference type="InterPro" id="IPR043128">
    <property type="entry name" value="Rev_trsase/Diguanyl_cyclase"/>
</dbReference>
<dbReference type="PANTHER" id="PTHR37984:SF5">
    <property type="entry name" value="PROTEIN NYNRIN-LIKE"/>
    <property type="match status" value="1"/>
</dbReference>
<proteinExistence type="predicted"/>
<dbReference type="AlphaFoldDB" id="A0AAE1DMG0"/>
<name>A0AAE1DMG0_9GAST</name>
<dbReference type="EMBL" id="JAWDGP010003268">
    <property type="protein sequence ID" value="KAK3775817.1"/>
    <property type="molecule type" value="Genomic_DNA"/>
</dbReference>
<evidence type="ECO:0000256" key="4">
    <source>
        <dbReference type="ARBA" id="ARBA00022759"/>
    </source>
</evidence>
<organism evidence="8 9">
    <name type="scientific">Elysia crispata</name>
    <name type="common">lettuce slug</name>
    <dbReference type="NCBI Taxonomy" id="231223"/>
    <lineage>
        <taxon>Eukaryota</taxon>
        <taxon>Metazoa</taxon>
        <taxon>Spiralia</taxon>
        <taxon>Lophotrochozoa</taxon>
        <taxon>Mollusca</taxon>
        <taxon>Gastropoda</taxon>
        <taxon>Heterobranchia</taxon>
        <taxon>Euthyneura</taxon>
        <taxon>Panpulmonata</taxon>
        <taxon>Sacoglossa</taxon>
        <taxon>Placobranchoidea</taxon>
        <taxon>Plakobranchidae</taxon>
        <taxon>Elysia</taxon>
    </lineage>
</organism>
<dbReference type="InterPro" id="IPR041577">
    <property type="entry name" value="RT_RNaseH_2"/>
</dbReference>
<keyword evidence="3" id="KW-0540">Nuclease</keyword>
<comment type="caution">
    <text evidence="8">The sequence shown here is derived from an EMBL/GenBank/DDBJ whole genome shotgun (WGS) entry which is preliminary data.</text>
</comment>
<keyword evidence="5" id="KW-0511">Multifunctional enzyme</keyword>
<reference evidence="8" key="1">
    <citation type="journal article" date="2023" name="G3 (Bethesda)">
        <title>A reference genome for the long-term kleptoplast-retaining sea slug Elysia crispata morphotype clarki.</title>
        <authorList>
            <person name="Eastman K.E."/>
            <person name="Pendleton A.L."/>
            <person name="Shaikh M.A."/>
            <person name="Suttiyut T."/>
            <person name="Ogas R."/>
            <person name="Tomko P."/>
            <person name="Gavelis G."/>
            <person name="Widhalm J.R."/>
            <person name="Wisecaver J.H."/>
        </authorList>
    </citation>
    <scope>NUCLEOTIDE SEQUENCE</scope>
    <source>
        <strain evidence="8">ECLA1</strain>
    </source>
</reference>
<dbReference type="Pfam" id="PF00078">
    <property type="entry name" value="RVT_1"/>
    <property type="match status" value="1"/>
</dbReference>
<feature type="compositionally biased region" description="Polar residues" evidence="6">
    <location>
        <begin position="187"/>
        <end position="221"/>
    </location>
</feature>
<dbReference type="Gene3D" id="3.30.70.270">
    <property type="match status" value="2"/>
</dbReference>
<evidence type="ECO:0000313" key="8">
    <source>
        <dbReference type="EMBL" id="KAK3775817.1"/>
    </source>
</evidence>
<evidence type="ECO:0000256" key="6">
    <source>
        <dbReference type="SAM" id="MobiDB-lite"/>
    </source>
</evidence>
<dbReference type="PROSITE" id="PS50878">
    <property type="entry name" value="RT_POL"/>
    <property type="match status" value="1"/>
</dbReference>
<keyword evidence="1" id="KW-0808">Transferase</keyword>
<dbReference type="Proteomes" id="UP001283361">
    <property type="component" value="Unassembled WGS sequence"/>
</dbReference>
<accession>A0AAE1DMG0</accession>
<evidence type="ECO:0000256" key="1">
    <source>
        <dbReference type="ARBA" id="ARBA00022679"/>
    </source>
</evidence>